<evidence type="ECO:0000313" key="2">
    <source>
        <dbReference type="EMBL" id="HGY95262.1"/>
    </source>
</evidence>
<organism evidence="2">
    <name type="scientific">Acidobacterium capsulatum</name>
    <dbReference type="NCBI Taxonomy" id="33075"/>
    <lineage>
        <taxon>Bacteria</taxon>
        <taxon>Pseudomonadati</taxon>
        <taxon>Acidobacteriota</taxon>
        <taxon>Terriglobia</taxon>
        <taxon>Terriglobales</taxon>
        <taxon>Acidobacteriaceae</taxon>
        <taxon>Acidobacterium</taxon>
    </lineage>
</organism>
<dbReference type="PANTHER" id="PTHR42912">
    <property type="entry name" value="METHYLTRANSFERASE"/>
    <property type="match status" value="1"/>
</dbReference>
<dbReference type="InterPro" id="IPR013216">
    <property type="entry name" value="Methyltransf_11"/>
</dbReference>
<keyword evidence="2" id="KW-0808">Transferase</keyword>
<dbReference type="PANTHER" id="PTHR42912:SF93">
    <property type="entry name" value="N6-ADENOSINE-METHYLTRANSFERASE TMT1A"/>
    <property type="match status" value="1"/>
</dbReference>
<dbReference type="Gene3D" id="3.40.50.150">
    <property type="entry name" value="Vaccinia Virus protein VP39"/>
    <property type="match status" value="1"/>
</dbReference>
<dbReference type="EMBL" id="DTKL01000072">
    <property type="protein sequence ID" value="HGY95262.1"/>
    <property type="molecule type" value="Genomic_DNA"/>
</dbReference>
<dbReference type="InterPro" id="IPR050508">
    <property type="entry name" value="Methyltransf_Superfamily"/>
</dbReference>
<feature type="domain" description="Methyltransferase type 11" evidence="1">
    <location>
        <begin position="42"/>
        <end position="140"/>
    </location>
</feature>
<dbReference type="Pfam" id="PF08241">
    <property type="entry name" value="Methyltransf_11"/>
    <property type="match status" value="1"/>
</dbReference>
<keyword evidence="2" id="KW-0489">Methyltransferase</keyword>
<dbReference type="GO" id="GO:0032259">
    <property type="term" value="P:methylation"/>
    <property type="evidence" value="ECO:0007669"/>
    <property type="project" value="UniProtKB-KW"/>
</dbReference>
<dbReference type="GO" id="GO:0008757">
    <property type="term" value="F:S-adenosylmethionine-dependent methyltransferase activity"/>
    <property type="evidence" value="ECO:0007669"/>
    <property type="project" value="InterPro"/>
</dbReference>
<sequence length="192" mass="22046">MHERIFRAEQAYRLEDPARLEWLPPHDILQAMDVEPGQTIADVGAGTGYFTLPLARQIGLHGVVYAVDVQSEMLGWIREKIERDAVFNIKLVHAEAHATQLPEECCDLFFLANLWHELDDRVATLREAMRVLKPEGRIAILDWRPDVEREFGPPLDHRLSVESCVNELQQTDFAVTVIKDVGRYHWLVQGAR</sequence>
<evidence type="ECO:0000259" key="1">
    <source>
        <dbReference type="Pfam" id="PF08241"/>
    </source>
</evidence>
<accession>A0A7V4XUF2</accession>
<reference evidence="2" key="1">
    <citation type="journal article" date="2020" name="mSystems">
        <title>Genome- and Community-Level Interaction Insights into Carbon Utilization and Element Cycling Functions of Hydrothermarchaeota in Hydrothermal Sediment.</title>
        <authorList>
            <person name="Zhou Z."/>
            <person name="Liu Y."/>
            <person name="Xu W."/>
            <person name="Pan J."/>
            <person name="Luo Z.H."/>
            <person name="Li M."/>
        </authorList>
    </citation>
    <scope>NUCLEOTIDE SEQUENCE [LARGE SCALE GENOMIC DNA]</scope>
    <source>
        <strain evidence="2">SpSt-855</strain>
    </source>
</reference>
<gene>
    <name evidence="2" type="ORF">ENW50_11345</name>
</gene>
<dbReference type="AlphaFoldDB" id="A0A7V4XUF2"/>
<dbReference type="CDD" id="cd02440">
    <property type="entry name" value="AdoMet_MTases"/>
    <property type="match status" value="1"/>
</dbReference>
<dbReference type="InterPro" id="IPR029063">
    <property type="entry name" value="SAM-dependent_MTases_sf"/>
</dbReference>
<protein>
    <submittedName>
        <fullName evidence="2">Methyltransferase domain-containing protein</fullName>
    </submittedName>
</protein>
<proteinExistence type="predicted"/>
<name>A0A7V4XUF2_9BACT</name>
<dbReference type="SUPFAM" id="SSF53335">
    <property type="entry name" value="S-adenosyl-L-methionine-dependent methyltransferases"/>
    <property type="match status" value="1"/>
</dbReference>
<comment type="caution">
    <text evidence="2">The sequence shown here is derived from an EMBL/GenBank/DDBJ whole genome shotgun (WGS) entry which is preliminary data.</text>
</comment>